<reference evidence="17 18" key="2">
    <citation type="journal article" date="2014" name="Genome Announc.">
        <title>Complete Genome Sequence of the Subsurface, Mesophilic Sulfate-Reducing Bacterium Desulfovibrio aespoeensis Aspo-2.</title>
        <authorList>
            <person name="Pedersen K."/>
            <person name="Bengtsson A."/>
            <person name="Edlund J."/>
            <person name="Rabe L."/>
            <person name="Hazen T."/>
            <person name="Chakraborty R."/>
            <person name="Goodwin L."/>
            <person name="Shapiro N."/>
        </authorList>
    </citation>
    <scope>NUCLEOTIDE SEQUENCE [LARGE SCALE GENOMIC DNA]</scope>
    <source>
        <strain evidence="18">ATCC 700646 / DSM 10631 / Aspo-2</strain>
    </source>
</reference>
<feature type="domain" description="Response regulatory" evidence="14">
    <location>
        <begin position="1401"/>
        <end position="1516"/>
    </location>
</feature>
<feature type="domain" description="PAS" evidence="15">
    <location>
        <begin position="138"/>
        <end position="211"/>
    </location>
</feature>
<dbReference type="eggNOG" id="COG5002">
    <property type="taxonomic scope" value="Bacteria"/>
</dbReference>
<dbReference type="CDD" id="cd17546">
    <property type="entry name" value="REC_hyHK_CKI1_RcsC-like"/>
    <property type="match status" value="1"/>
</dbReference>
<feature type="domain" description="PAC" evidence="16">
    <location>
        <begin position="462"/>
        <end position="514"/>
    </location>
</feature>
<dbReference type="CDD" id="cd00130">
    <property type="entry name" value="PAS"/>
    <property type="match status" value="8"/>
</dbReference>
<accession>E6VZY8</accession>
<evidence type="ECO:0000259" key="13">
    <source>
        <dbReference type="PROSITE" id="PS50109"/>
    </source>
</evidence>
<feature type="domain" description="Histidine kinase" evidence="13">
    <location>
        <begin position="1157"/>
        <end position="1380"/>
    </location>
</feature>
<feature type="region of interest" description="Disordered" evidence="12">
    <location>
        <begin position="1"/>
        <end position="24"/>
    </location>
</feature>
<evidence type="ECO:0000259" key="16">
    <source>
        <dbReference type="PROSITE" id="PS50113"/>
    </source>
</evidence>
<dbReference type="GO" id="GO:0000155">
    <property type="term" value="F:phosphorelay sensor kinase activity"/>
    <property type="evidence" value="ECO:0007669"/>
    <property type="project" value="InterPro"/>
</dbReference>
<evidence type="ECO:0000256" key="4">
    <source>
        <dbReference type="ARBA" id="ARBA00022679"/>
    </source>
</evidence>
<evidence type="ECO:0000256" key="3">
    <source>
        <dbReference type="ARBA" id="ARBA00022553"/>
    </source>
</evidence>
<dbReference type="PROSITE" id="PS50109">
    <property type="entry name" value="HIS_KIN"/>
    <property type="match status" value="1"/>
</dbReference>
<dbReference type="PANTHER" id="PTHR45339:SF5">
    <property type="entry name" value="HISTIDINE KINASE"/>
    <property type="match status" value="1"/>
</dbReference>
<dbReference type="InterPro" id="IPR003594">
    <property type="entry name" value="HATPase_dom"/>
</dbReference>
<feature type="domain" description="PAC" evidence="16">
    <location>
        <begin position="336"/>
        <end position="390"/>
    </location>
</feature>
<dbReference type="SUPFAM" id="SSF52172">
    <property type="entry name" value="CheY-like"/>
    <property type="match status" value="1"/>
</dbReference>
<keyword evidence="6" id="KW-0418">Kinase</keyword>
<dbReference type="Pfam" id="PF00989">
    <property type="entry name" value="PAS"/>
    <property type="match status" value="1"/>
</dbReference>
<dbReference type="Pfam" id="PF08448">
    <property type="entry name" value="PAS_4"/>
    <property type="match status" value="4"/>
</dbReference>
<dbReference type="Gene3D" id="3.40.50.2300">
    <property type="match status" value="1"/>
</dbReference>
<dbReference type="Pfam" id="PF00072">
    <property type="entry name" value="Response_reg"/>
    <property type="match status" value="1"/>
</dbReference>
<dbReference type="Gene3D" id="1.10.287.130">
    <property type="match status" value="1"/>
</dbReference>
<dbReference type="RefSeq" id="WP_013515971.1">
    <property type="nucleotide sequence ID" value="NC_014844.1"/>
</dbReference>
<organism evidence="17 18">
    <name type="scientific">Pseudodesulfovibrio aespoeensis (strain ATCC 700646 / DSM 10631 / Aspo-2)</name>
    <name type="common">Desulfovibrio aespoeensis</name>
    <dbReference type="NCBI Taxonomy" id="643562"/>
    <lineage>
        <taxon>Bacteria</taxon>
        <taxon>Pseudomonadati</taxon>
        <taxon>Thermodesulfobacteriota</taxon>
        <taxon>Desulfovibrionia</taxon>
        <taxon>Desulfovibrionales</taxon>
        <taxon>Desulfovibrionaceae</taxon>
    </lineage>
</organism>
<dbReference type="Proteomes" id="UP000002191">
    <property type="component" value="Chromosome"/>
</dbReference>
<dbReference type="SMART" id="SM00091">
    <property type="entry name" value="PAS"/>
    <property type="match status" value="8"/>
</dbReference>
<evidence type="ECO:0000256" key="6">
    <source>
        <dbReference type="ARBA" id="ARBA00022777"/>
    </source>
</evidence>
<dbReference type="InterPro" id="IPR003661">
    <property type="entry name" value="HisK_dim/P_dom"/>
</dbReference>
<dbReference type="Gene3D" id="3.30.450.20">
    <property type="entry name" value="PAS domain"/>
    <property type="match status" value="8"/>
</dbReference>
<evidence type="ECO:0000313" key="17">
    <source>
        <dbReference type="EMBL" id="ADU64070.1"/>
    </source>
</evidence>
<dbReference type="InterPro" id="IPR013767">
    <property type="entry name" value="PAS_fold"/>
</dbReference>
<dbReference type="SUPFAM" id="SSF55874">
    <property type="entry name" value="ATPase domain of HSP90 chaperone/DNA topoisomerase II/histidine kinase"/>
    <property type="match status" value="1"/>
</dbReference>
<evidence type="ECO:0000313" key="18">
    <source>
        <dbReference type="Proteomes" id="UP000002191"/>
    </source>
</evidence>
<dbReference type="InterPro" id="IPR000700">
    <property type="entry name" value="PAS-assoc_C"/>
</dbReference>
<evidence type="ECO:0000256" key="8">
    <source>
        <dbReference type="ARBA" id="ARBA00023012"/>
    </source>
</evidence>
<sequence length="1521" mass="169343">MGRKGTKSEAANHGRATDPAAHGPAGPYFDLVPLPCHCLDDQGRIVAVNRAWLALLGFSREEATGRPLDDFLAGPPQVWAADGSSPESPVCLTMLGRDGCAVEVRAEIRRPDGAGAGFSLAHFLYPQGEADARTVAGDARIHRLVAENTEDVVWTVDNDLRYTYVSPSVGRLRGIVPEDVVGRCVDQFVTPQTLPLVLEALDGVRRAVARGERSPLARMELEVQHADGSAVWVEAVARPLLDHAGACVGFIGSTRSIGDRREVEQRLRRNERALRALLDATVEDVGLYGTDGTISIINGNMAARLDLDPEEAAGLSLFDHLPQERVESWRESFRQVAQTGRPVSRKGHLKGRHFDLTLYPVFGQDGEVDGVAIFAKDTTERTRAEEALRESEARYRRMLETANEGILSMDADGRIAFANQTMVDFMGHDFEDIIGATLPDLMPPDEHSEYVRRAQAIKSGGVRYEQRFVRRDGTRTWGRVSATPIRTDVGEYAGAFVMIADITEAKMVERSLRESEARYRRIVETANEGIISIGPNGNIRFANKVLCRMLGYAVYELLGKPVSALLYPEDIPRLEEHLVRRRQGLSDQFEQRYRCKDGSSVWALVSASPILGDDGRYQGVLAMAADISGRKRAEAELVRSERNYRNLFENSVEGLYQSTPQGRFVSVNPALVRLTGYDSPQEFMDAITDITTQFYYDPKDRDRLVQALIQHGEVRQFEILIRRKGGGTLWVSINSRLSRGLGNEPELFEGSIIDITGRKRVEEALRLTQFSVDMAPVSIYWIDRSGRYVYVNDHGCSSLGYGQDDLLAMTVSDICPLFSPDTWAEYWNARRLEDIRRFETVHRCRDGRELPVEIVSHYKVYGGKEYLFVYAYDLTERHQAEQALRWSRELLNEVQRISLTGGWEHDLDTGANHWTDGQFRLFGLEPDGSAPDIGHILNRHIHSGDTPRLVEAWTSLLRDMRPVEVEFRCLRDDGSQGVLVGVAIPETDGRGRLRRVFGSTRDVTQERQAARELAQSHERLLTILDGIDANIYVSELDSHEVLFMNAHIQETYGTSGQDSLCHEILRGESRQCQVCPKPALLNGRGAPVGTLVREWHSQITGRWYLNHDRAIEWLEGRLVHMHMATDITDLKVMEQELKRAMAKAEAASLAKNEFLANMSHEIRTPLNGLLGMLQLLQLTILGGEQREFLEIALSSGRSLLQILNDILDISKIESGKLELDDQELDLGEVAESVVAVFRHQARMRGIEVALVMDKTLPRHFLADKVRLRQILFNLVGNATKFTESGSVLVEAYPLAHPMPDGRAQLFFSVSDTGIGIPDDKMDQIFDPFTQVDGSFTRKYQGTGLGLGIVRRLVALMGGTIAVDSELGAGTTVVFTVAARRVDHAAFTPAVSGQNGVFRPLSILVVEDERTNRAVAQRLLGKLGHEAACAESGEEAIEILATAAFDCILMDIQMPGLDGVETTRAIRDTLGLDIPIIALTAHAMEGDRKRFLDAGMQGYVAKPFDLPELQDELERVLLESGR</sequence>
<dbReference type="OrthoDB" id="9797097at2"/>
<feature type="compositionally biased region" description="Basic and acidic residues" evidence="12">
    <location>
        <begin position="1"/>
        <end position="16"/>
    </location>
</feature>
<dbReference type="InterPro" id="IPR011006">
    <property type="entry name" value="CheY-like_superfamily"/>
</dbReference>
<dbReference type="STRING" id="643562.Daes_3078"/>
<dbReference type="GO" id="GO:0006355">
    <property type="term" value="P:regulation of DNA-templated transcription"/>
    <property type="evidence" value="ECO:0007669"/>
    <property type="project" value="InterPro"/>
</dbReference>
<feature type="domain" description="PAS" evidence="15">
    <location>
        <begin position="515"/>
        <end position="588"/>
    </location>
</feature>
<dbReference type="InterPro" id="IPR001789">
    <property type="entry name" value="Sig_transdc_resp-reg_receiver"/>
</dbReference>
<dbReference type="FunFam" id="3.30.565.10:FF:000010">
    <property type="entry name" value="Sensor histidine kinase RcsC"/>
    <property type="match status" value="1"/>
</dbReference>
<evidence type="ECO:0000256" key="7">
    <source>
        <dbReference type="ARBA" id="ARBA00022840"/>
    </source>
</evidence>
<comment type="catalytic activity">
    <reaction evidence="1">
        <text>ATP + protein L-histidine = ADP + protein N-phospho-L-histidine.</text>
        <dbReference type="EC" id="2.7.13.3"/>
    </reaction>
</comment>
<dbReference type="NCBIfam" id="TIGR00229">
    <property type="entry name" value="sensory_box"/>
    <property type="match status" value="7"/>
</dbReference>
<dbReference type="InterPro" id="IPR004358">
    <property type="entry name" value="Sig_transdc_His_kin-like_C"/>
</dbReference>
<dbReference type="Pfam" id="PF02518">
    <property type="entry name" value="HATPase_c"/>
    <property type="match status" value="1"/>
</dbReference>
<dbReference type="PROSITE" id="PS50113">
    <property type="entry name" value="PAC"/>
    <property type="match status" value="6"/>
</dbReference>
<feature type="domain" description="PAC" evidence="16">
    <location>
        <begin position="715"/>
        <end position="767"/>
    </location>
</feature>
<dbReference type="SMART" id="SM00086">
    <property type="entry name" value="PAC"/>
    <property type="match status" value="7"/>
</dbReference>
<keyword evidence="8" id="KW-0902">Two-component regulatory system</keyword>
<dbReference type="Pfam" id="PF13426">
    <property type="entry name" value="PAS_9"/>
    <property type="match status" value="2"/>
</dbReference>
<dbReference type="GO" id="GO:0005524">
    <property type="term" value="F:ATP binding"/>
    <property type="evidence" value="ECO:0007669"/>
    <property type="project" value="UniProtKB-KW"/>
</dbReference>
<keyword evidence="7" id="KW-0067">ATP-binding</keyword>
<feature type="domain" description="PAC" evidence="16">
    <location>
        <begin position="587"/>
        <end position="639"/>
    </location>
</feature>
<keyword evidence="18" id="KW-1185">Reference proteome</keyword>
<keyword evidence="3 11" id="KW-0597">Phosphoprotein</keyword>
<dbReference type="Pfam" id="PF00512">
    <property type="entry name" value="HisKA"/>
    <property type="match status" value="1"/>
</dbReference>
<reference evidence="18" key="1">
    <citation type="submission" date="2010-12" db="EMBL/GenBank/DDBJ databases">
        <title>Complete sequence of Desulfovibrio aespoeensis Aspo-2.</title>
        <authorList>
            <consortium name="US DOE Joint Genome Institute"/>
            <person name="Lucas S."/>
            <person name="Copeland A."/>
            <person name="Lapidus A."/>
            <person name="Cheng J.-F."/>
            <person name="Goodwin L."/>
            <person name="Pitluck S."/>
            <person name="Chertkov O."/>
            <person name="Misra M."/>
            <person name="Detter J.C."/>
            <person name="Han C."/>
            <person name="Tapia R."/>
            <person name="Land M."/>
            <person name="Hauser L."/>
            <person name="Kyrpides N."/>
            <person name="Ivanova N."/>
            <person name="Ovchinnikova G."/>
            <person name="Pedersen K."/>
            <person name="Jagevall S."/>
            <person name="Hazen T."/>
            <person name="Woyke T."/>
        </authorList>
    </citation>
    <scope>NUCLEOTIDE SEQUENCE [LARGE SCALE GENOMIC DNA]</scope>
    <source>
        <strain evidence="18">ATCC 700646 / DSM 10631 / Aspo-2</strain>
    </source>
</reference>
<comment type="subunit">
    <text evidence="9">At low DSF concentrations, interacts with RpfF.</text>
</comment>
<dbReference type="InterPro" id="IPR035965">
    <property type="entry name" value="PAS-like_dom_sf"/>
</dbReference>
<dbReference type="FunFam" id="1.10.287.130:FF:000002">
    <property type="entry name" value="Two-component osmosensing histidine kinase"/>
    <property type="match status" value="1"/>
</dbReference>
<feature type="domain" description="PAC" evidence="16">
    <location>
        <begin position="963"/>
        <end position="1015"/>
    </location>
</feature>
<dbReference type="SMART" id="SM00387">
    <property type="entry name" value="HATPase_c"/>
    <property type="match status" value="1"/>
</dbReference>
<feature type="domain" description="PAS" evidence="15">
    <location>
        <begin position="772"/>
        <end position="821"/>
    </location>
</feature>
<dbReference type="EC" id="2.7.13.3" evidence="2"/>
<evidence type="ECO:0000256" key="1">
    <source>
        <dbReference type="ARBA" id="ARBA00000085"/>
    </source>
</evidence>
<feature type="domain" description="PAS" evidence="15">
    <location>
        <begin position="270"/>
        <end position="340"/>
    </location>
</feature>
<dbReference type="InterPro" id="IPR000014">
    <property type="entry name" value="PAS"/>
</dbReference>
<feature type="domain" description="PAC" evidence="16">
    <location>
        <begin position="217"/>
        <end position="269"/>
    </location>
</feature>
<evidence type="ECO:0000256" key="9">
    <source>
        <dbReference type="ARBA" id="ARBA00064003"/>
    </source>
</evidence>
<dbReference type="KEGG" id="das:Daes_3078"/>
<keyword evidence="5" id="KW-0547">Nucleotide-binding</keyword>
<dbReference type="CDD" id="cd00082">
    <property type="entry name" value="HisKA"/>
    <property type="match status" value="1"/>
</dbReference>
<dbReference type="InterPro" id="IPR013656">
    <property type="entry name" value="PAS_4"/>
</dbReference>
<dbReference type="EMBL" id="CP002431">
    <property type="protein sequence ID" value="ADU64070.1"/>
    <property type="molecule type" value="Genomic_DNA"/>
</dbReference>
<dbReference type="SUPFAM" id="SSF55785">
    <property type="entry name" value="PYP-like sensor domain (PAS domain)"/>
    <property type="match status" value="9"/>
</dbReference>
<evidence type="ECO:0000259" key="15">
    <source>
        <dbReference type="PROSITE" id="PS50112"/>
    </source>
</evidence>
<dbReference type="PROSITE" id="PS50110">
    <property type="entry name" value="RESPONSE_REGULATORY"/>
    <property type="match status" value="1"/>
</dbReference>
<evidence type="ECO:0000256" key="11">
    <source>
        <dbReference type="PROSITE-ProRule" id="PRU00169"/>
    </source>
</evidence>
<dbReference type="SUPFAM" id="SSF47384">
    <property type="entry name" value="Homodimeric domain of signal transducing histidine kinase"/>
    <property type="match status" value="1"/>
</dbReference>
<feature type="domain" description="PAS" evidence="15">
    <location>
        <begin position="640"/>
        <end position="708"/>
    </location>
</feature>
<evidence type="ECO:0000256" key="10">
    <source>
        <dbReference type="ARBA" id="ARBA00068150"/>
    </source>
</evidence>
<evidence type="ECO:0000256" key="12">
    <source>
        <dbReference type="SAM" id="MobiDB-lite"/>
    </source>
</evidence>
<keyword evidence="4" id="KW-0808">Transferase</keyword>
<dbReference type="InterPro" id="IPR001610">
    <property type="entry name" value="PAC"/>
</dbReference>
<dbReference type="InterPro" id="IPR036097">
    <property type="entry name" value="HisK_dim/P_sf"/>
</dbReference>
<evidence type="ECO:0000256" key="2">
    <source>
        <dbReference type="ARBA" id="ARBA00012438"/>
    </source>
</evidence>
<proteinExistence type="predicted"/>
<dbReference type="PROSITE" id="PS50112">
    <property type="entry name" value="PAS"/>
    <property type="match status" value="7"/>
</dbReference>
<dbReference type="PRINTS" id="PR00344">
    <property type="entry name" value="BCTRLSENSOR"/>
</dbReference>
<feature type="modified residue" description="4-aspartylphosphate" evidence="11">
    <location>
        <position position="1450"/>
    </location>
</feature>
<dbReference type="InterPro" id="IPR005467">
    <property type="entry name" value="His_kinase_dom"/>
</dbReference>
<protein>
    <recommendedName>
        <fullName evidence="10">Sensory/regulatory protein RpfC</fullName>
        <ecNumber evidence="2">2.7.13.3</ecNumber>
    </recommendedName>
</protein>
<gene>
    <name evidence="17" type="ordered locus">Daes_3078</name>
</gene>
<name>E6VZY8_PSEA9</name>
<evidence type="ECO:0000259" key="14">
    <source>
        <dbReference type="PROSITE" id="PS50110"/>
    </source>
</evidence>
<dbReference type="HOGENOM" id="CLU_247702_0_0_7"/>
<dbReference type="Gene3D" id="2.10.70.100">
    <property type="match status" value="1"/>
</dbReference>
<dbReference type="Gene3D" id="3.30.565.10">
    <property type="entry name" value="Histidine kinase-like ATPase, C-terminal domain"/>
    <property type="match status" value="1"/>
</dbReference>
<feature type="domain" description="PAS" evidence="15">
    <location>
        <begin position="391"/>
        <end position="461"/>
    </location>
</feature>
<dbReference type="PANTHER" id="PTHR45339">
    <property type="entry name" value="HYBRID SIGNAL TRANSDUCTION HISTIDINE KINASE J"/>
    <property type="match status" value="1"/>
</dbReference>
<dbReference type="SMART" id="SM00388">
    <property type="entry name" value="HisKA"/>
    <property type="match status" value="1"/>
</dbReference>
<dbReference type="SMART" id="SM00448">
    <property type="entry name" value="REC"/>
    <property type="match status" value="1"/>
</dbReference>
<dbReference type="CDD" id="cd16922">
    <property type="entry name" value="HATPase_EvgS-ArcB-TorS-like"/>
    <property type="match status" value="1"/>
</dbReference>
<evidence type="ECO:0000256" key="5">
    <source>
        <dbReference type="ARBA" id="ARBA00022741"/>
    </source>
</evidence>
<dbReference type="InterPro" id="IPR036890">
    <property type="entry name" value="HATPase_C_sf"/>
</dbReference>
<feature type="domain" description="PAS" evidence="15">
    <location>
        <begin position="39"/>
        <end position="66"/>
    </location>
</feature>